<proteinExistence type="predicted"/>
<keyword evidence="1" id="KW-0472">Membrane</keyword>
<dbReference type="RefSeq" id="WP_171472862.1">
    <property type="nucleotide sequence ID" value="NZ_CP053452.2"/>
</dbReference>
<dbReference type="AlphaFoldDB" id="A0A6M5YUD0"/>
<dbReference type="Proteomes" id="UP000503447">
    <property type="component" value="Chromosome"/>
</dbReference>
<dbReference type="GO" id="GO:0080120">
    <property type="term" value="P:CAAX-box protein maturation"/>
    <property type="evidence" value="ECO:0007669"/>
    <property type="project" value="UniProtKB-ARBA"/>
</dbReference>
<organism evidence="3 4">
    <name type="scientific">Frigoriglobus tundricola</name>
    <dbReference type="NCBI Taxonomy" id="2774151"/>
    <lineage>
        <taxon>Bacteria</taxon>
        <taxon>Pseudomonadati</taxon>
        <taxon>Planctomycetota</taxon>
        <taxon>Planctomycetia</taxon>
        <taxon>Gemmatales</taxon>
        <taxon>Gemmataceae</taxon>
        <taxon>Frigoriglobus</taxon>
    </lineage>
</organism>
<accession>A0A6M5YUD0</accession>
<dbReference type="PANTHER" id="PTHR43592:SF15">
    <property type="entry name" value="CAAX AMINO TERMINAL PROTEASE FAMILY PROTEIN"/>
    <property type="match status" value="1"/>
</dbReference>
<feature type="transmembrane region" description="Helical" evidence="1">
    <location>
        <begin position="104"/>
        <end position="128"/>
    </location>
</feature>
<protein>
    <recommendedName>
        <fullName evidence="2">CAAX prenyl protease 2/Lysostaphin resistance protein A-like domain-containing protein</fullName>
    </recommendedName>
</protein>
<dbReference type="Pfam" id="PF02517">
    <property type="entry name" value="Rce1-like"/>
    <property type="match status" value="1"/>
</dbReference>
<reference evidence="4" key="1">
    <citation type="submission" date="2020-05" db="EMBL/GenBank/DDBJ databases">
        <title>Frigoriglobus tundricola gen. nov., sp. nov., a psychrotolerant cellulolytic planctomycete of the family Gemmataceae with two divergent copies of 16S rRNA gene.</title>
        <authorList>
            <person name="Kulichevskaya I.S."/>
            <person name="Ivanova A.A."/>
            <person name="Naumoff D.G."/>
            <person name="Beletsky A.V."/>
            <person name="Rijpstra W.I.C."/>
            <person name="Sinninghe Damste J.S."/>
            <person name="Mardanov A.V."/>
            <person name="Ravin N.V."/>
            <person name="Dedysh S.N."/>
        </authorList>
    </citation>
    <scope>NUCLEOTIDE SEQUENCE [LARGE SCALE GENOMIC DNA]</scope>
    <source>
        <strain evidence="4">PL17</strain>
    </source>
</reference>
<keyword evidence="1" id="KW-0812">Transmembrane</keyword>
<evidence type="ECO:0000259" key="2">
    <source>
        <dbReference type="Pfam" id="PF02517"/>
    </source>
</evidence>
<feature type="transmembrane region" description="Helical" evidence="1">
    <location>
        <begin position="213"/>
        <end position="233"/>
    </location>
</feature>
<evidence type="ECO:0000256" key="1">
    <source>
        <dbReference type="SAM" id="Phobius"/>
    </source>
</evidence>
<sequence>MPPHDHDRAVDSDLPPALAAWEVVEPAPGPAARAVFCRRCGETSEPVANCCPWCGAWLVGDPPVVAPVYVPEDEPEDEWHTRAADAAAERYAPRRGAAPLVPPLVVVFVSYGLLLGSLILFLVFAVLFGLTNEEDQHAGLAVVEAIDAVLAVAGLGLVWNTAKQKLPGGTMWLTWLTAFPVLFVLLCLNLAYITFLRELLRPLGAPEPQKMKLTLVTVLLVCAQPAIVEELFFRQMTLGVFRKSMNLHLAVWATAGLFAFAHLANPIGMPYLFLAGGAFGYARAFGGLTLAMVLHFVHNFAVVAYDALK</sequence>
<feature type="transmembrane region" description="Helical" evidence="1">
    <location>
        <begin position="245"/>
        <end position="264"/>
    </location>
</feature>
<dbReference type="GO" id="GO:0004175">
    <property type="term" value="F:endopeptidase activity"/>
    <property type="evidence" value="ECO:0007669"/>
    <property type="project" value="UniProtKB-ARBA"/>
</dbReference>
<dbReference type="EMBL" id="CP053452">
    <property type="protein sequence ID" value="QJW97509.1"/>
    <property type="molecule type" value="Genomic_DNA"/>
</dbReference>
<evidence type="ECO:0000313" key="4">
    <source>
        <dbReference type="Proteomes" id="UP000503447"/>
    </source>
</evidence>
<dbReference type="PANTHER" id="PTHR43592">
    <property type="entry name" value="CAAX AMINO TERMINAL PROTEASE"/>
    <property type="match status" value="1"/>
</dbReference>
<keyword evidence="1" id="KW-1133">Transmembrane helix</keyword>
<keyword evidence="4" id="KW-1185">Reference proteome</keyword>
<feature type="transmembrane region" description="Helical" evidence="1">
    <location>
        <begin position="172"/>
        <end position="193"/>
    </location>
</feature>
<dbReference type="KEGG" id="ftj:FTUN_5083"/>
<gene>
    <name evidence="3" type="ORF">FTUN_5083</name>
</gene>
<feature type="transmembrane region" description="Helical" evidence="1">
    <location>
        <begin position="140"/>
        <end position="160"/>
    </location>
</feature>
<name>A0A6M5YUD0_9BACT</name>
<feature type="transmembrane region" description="Helical" evidence="1">
    <location>
        <begin position="284"/>
        <end position="308"/>
    </location>
</feature>
<evidence type="ECO:0000313" key="3">
    <source>
        <dbReference type="EMBL" id="QJW97509.1"/>
    </source>
</evidence>
<dbReference type="InterPro" id="IPR003675">
    <property type="entry name" value="Rce1/LyrA-like_dom"/>
</dbReference>
<feature type="domain" description="CAAX prenyl protease 2/Lysostaphin resistance protein A-like" evidence="2">
    <location>
        <begin position="214"/>
        <end position="300"/>
    </location>
</feature>